<reference evidence="3 4" key="1">
    <citation type="journal article" date="2013" name="Curr. Biol.">
        <title>The Genome of the Foraminiferan Reticulomyxa filosa.</title>
        <authorList>
            <person name="Glockner G."/>
            <person name="Hulsmann N."/>
            <person name="Schleicher M."/>
            <person name="Noegel A.A."/>
            <person name="Eichinger L."/>
            <person name="Gallinger C."/>
            <person name="Pawlowski J."/>
            <person name="Sierra R."/>
            <person name="Euteneuer U."/>
            <person name="Pillet L."/>
            <person name="Moustafa A."/>
            <person name="Platzer M."/>
            <person name="Groth M."/>
            <person name="Szafranski K."/>
            <person name="Schliwa M."/>
        </authorList>
    </citation>
    <scope>NUCLEOTIDE SEQUENCE [LARGE SCALE GENOMIC DNA]</scope>
</reference>
<evidence type="ECO:0000256" key="1">
    <source>
        <dbReference type="ARBA" id="ARBA00006676"/>
    </source>
</evidence>
<dbReference type="PANTHER" id="PTHR11359:SF0">
    <property type="entry name" value="AMP DEAMINASE"/>
    <property type="match status" value="1"/>
</dbReference>
<dbReference type="GO" id="GO:0046033">
    <property type="term" value="P:AMP metabolic process"/>
    <property type="evidence" value="ECO:0007669"/>
    <property type="project" value="TreeGrafter"/>
</dbReference>
<dbReference type="Proteomes" id="UP000023152">
    <property type="component" value="Unassembled WGS sequence"/>
</dbReference>
<protein>
    <submittedName>
        <fullName evidence="3">Uncharacterized protein</fullName>
    </submittedName>
</protein>
<feature type="non-terminal residue" evidence="3">
    <location>
        <position position="1"/>
    </location>
</feature>
<dbReference type="GO" id="GO:0003876">
    <property type="term" value="F:AMP deaminase activity"/>
    <property type="evidence" value="ECO:0007669"/>
    <property type="project" value="InterPro"/>
</dbReference>
<dbReference type="Pfam" id="PF19326">
    <property type="entry name" value="AMP_deaminase"/>
    <property type="match status" value="1"/>
</dbReference>
<dbReference type="SUPFAM" id="SSF51556">
    <property type="entry name" value="Metallo-dependent hydrolases"/>
    <property type="match status" value="1"/>
</dbReference>
<evidence type="ECO:0000313" key="4">
    <source>
        <dbReference type="Proteomes" id="UP000023152"/>
    </source>
</evidence>
<evidence type="ECO:0000256" key="2">
    <source>
        <dbReference type="SAM" id="MobiDB-lite"/>
    </source>
</evidence>
<gene>
    <name evidence="3" type="ORF">RFI_29892</name>
</gene>
<evidence type="ECO:0000313" key="3">
    <source>
        <dbReference type="EMBL" id="ETO07503.1"/>
    </source>
</evidence>
<accession>X6M009</accession>
<dbReference type="InterPro" id="IPR032466">
    <property type="entry name" value="Metal_Hydrolase"/>
</dbReference>
<dbReference type="InterPro" id="IPR006329">
    <property type="entry name" value="AMPD"/>
</dbReference>
<comment type="caution">
    <text evidence="3">The sequence shown here is derived from an EMBL/GenBank/DDBJ whole genome shotgun (WGS) entry which is preliminary data.</text>
</comment>
<dbReference type="OrthoDB" id="1723809at2759"/>
<name>X6M009_RETFI</name>
<sequence>FFFKKKKKKKKKKRHAERGTFERFDKFNLKYNPVGISEFRNIFLKVDNYMKGRYFAELTQQVFSDLEWGKYTKIESRLSVYGTKGDEWKVLADWVCDFKLHSDHVRWLIQVPRLYHIYRSRGILKSFGQMLENIFLPLFQVTIDPSSCPSLHKFLETVVGFDSVDDESMPDPRLGRRHDPDDWTNDSNPPYMFKLFVSFKPKKKNKQTNKQTKNNHR</sequence>
<dbReference type="GO" id="GO:0005829">
    <property type="term" value="C:cytosol"/>
    <property type="evidence" value="ECO:0007669"/>
    <property type="project" value="TreeGrafter"/>
</dbReference>
<keyword evidence="4" id="KW-1185">Reference proteome</keyword>
<dbReference type="PANTHER" id="PTHR11359">
    <property type="entry name" value="AMP DEAMINASE"/>
    <property type="match status" value="1"/>
</dbReference>
<dbReference type="EMBL" id="ASPP01026105">
    <property type="protein sequence ID" value="ETO07503.1"/>
    <property type="molecule type" value="Genomic_DNA"/>
</dbReference>
<dbReference type="GO" id="GO:0032264">
    <property type="term" value="P:IMP salvage"/>
    <property type="evidence" value="ECO:0007669"/>
    <property type="project" value="InterPro"/>
</dbReference>
<comment type="similarity">
    <text evidence="1">Belongs to the metallo-dependent hydrolases superfamily. Adenosine and AMP deaminases family.</text>
</comment>
<dbReference type="Gene3D" id="3.20.20.140">
    <property type="entry name" value="Metal-dependent hydrolases"/>
    <property type="match status" value="1"/>
</dbReference>
<organism evidence="3 4">
    <name type="scientific">Reticulomyxa filosa</name>
    <dbReference type="NCBI Taxonomy" id="46433"/>
    <lineage>
        <taxon>Eukaryota</taxon>
        <taxon>Sar</taxon>
        <taxon>Rhizaria</taxon>
        <taxon>Retaria</taxon>
        <taxon>Foraminifera</taxon>
        <taxon>Monothalamids</taxon>
        <taxon>Reticulomyxidae</taxon>
        <taxon>Reticulomyxa</taxon>
    </lineage>
</organism>
<proteinExistence type="inferred from homology"/>
<feature type="region of interest" description="Disordered" evidence="2">
    <location>
        <begin position="166"/>
        <end position="189"/>
    </location>
</feature>
<dbReference type="AlphaFoldDB" id="X6M009"/>